<dbReference type="Gene3D" id="2.60.200.30">
    <property type="entry name" value="Probable inorganic polyphosphate/atp-NAD kinase, domain 2"/>
    <property type="match status" value="1"/>
</dbReference>
<reference evidence="5" key="1">
    <citation type="journal article" date="2015" name="Proc. Natl. Acad. Sci. U.S.A.">
        <title>Networks of energetic and metabolic interactions define dynamics in microbial communities.</title>
        <authorList>
            <person name="Embree M."/>
            <person name="Liu J.K."/>
            <person name="Al-Bassam M.M."/>
            <person name="Zengler K."/>
        </authorList>
    </citation>
    <scope>NUCLEOTIDE SEQUENCE</scope>
</reference>
<keyword evidence="4" id="KW-0520">NAD</keyword>
<dbReference type="PANTHER" id="PTHR20275:SF0">
    <property type="entry name" value="NAD KINASE"/>
    <property type="match status" value="1"/>
</dbReference>
<evidence type="ECO:0000313" key="5">
    <source>
        <dbReference type="EMBL" id="KUG05006.1"/>
    </source>
</evidence>
<dbReference type="InterPro" id="IPR017437">
    <property type="entry name" value="ATP-NAD_kinase_PpnK-typ_C"/>
</dbReference>
<sequence length="275" mass="30495">MKTILVNNKKYRESTNYMTQEISEKLRSRGIEVLVDDGSRKILDRDITNIIVLGGDGTMLRAARTYGPGDIPILGINMGKVGFLSNIEINEVDEYLDRFLQGDYTIDTMMMLEVNIYENDTIINTSHCLNEVIIKSTIPRMVTLNYRINGQPCVPYKGDGLIFATPAGSTAYSLSAGGPIVDPELEAILVTPVAPYTFFAFGQKPAVIAGSKVIKVSPPYGKDIIISLDGQVIIDFFNHNSIEIKKAQQGLRLVNLKKVPFFDTINKRLKRITGS</sequence>
<dbReference type="Gene3D" id="3.40.50.10330">
    <property type="entry name" value="Probable inorganic polyphosphate/atp-NAD kinase, domain 1"/>
    <property type="match status" value="1"/>
</dbReference>
<evidence type="ECO:0000256" key="4">
    <source>
        <dbReference type="ARBA" id="ARBA00023027"/>
    </source>
</evidence>
<dbReference type="InterPro" id="IPR002504">
    <property type="entry name" value="NADK"/>
</dbReference>
<protein>
    <submittedName>
        <fullName evidence="5">Nad kinase</fullName>
        <ecNumber evidence="5">2.7.1.23</ecNumber>
    </submittedName>
</protein>
<dbReference type="InterPro" id="IPR016064">
    <property type="entry name" value="NAD/diacylglycerol_kinase_sf"/>
</dbReference>
<dbReference type="GO" id="GO:0006741">
    <property type="term" value="P:NADP+ biosynthetic process"/>
    <property type="evidence" value="ECO:0007669"/>
    <property type="project" value="InterPro"/>
</dbReference>
<dbReference type="SUPFAM" id="SSF111331">
    <property type="entry name" value="NAD kinase/diacylglycerol kinase-like"/>
    <property type="match status" value="1"/>
</dbReference>
<dbReference type="Pfam" id="PF20143">
    <property type="entry name" value="NAD_kinase_C"/>
    <property type="match status" value="1"/>
</dbReference>
<dbReference type="GO" id="GO:0003951">
    <property type="term" value="F:NAD+ kinase activity"/>
    <property type="evidence" value="ECO:0007669"/>
    <property type="project" value="UniProtKB-EC"/>
</dbReference>
<keyword evidence="3" id="KW-0521">NADP</keyword>
<accession>A0A0W8E8R6</accession>
<evidence type="ECO:0000256" key="3">
    <source>
        <dbReference type="ARBA" id="ARBA00022857"/>
    </source>
</evidence>
<keyword evidence="1 5" id="KW-0808">Transferase</keyword>
<dbReference type="HAMAP" id="MF_00361">
    <property type="entry name" value="NAD_kinase"/>
    <property type="match status" value="1"/>
</dbReference>
<dbReference type="EC" id="2.7.1.23" evidence="5"/>
<proteinExistence type="inferred from homology"/>
<evidence type="ECO:0000256" key="2">
    <source>
        <dbReference type="ARBA" id="ARBA00022777"/>
    </source>
</evidence>
<keyword evidence="2 5" id="KW-0418">Kinase</keyword>
<evidence type="ECO:0000256" key="1">
    <source>
        <dbReference type="ARBA" id="ARBA00022679"/>
    </source>
</evidence>
<dbReference type="AlphaFoldDB" id="A0A0W8E8R6"/>
<name>A0A0W8E8R6_9ZZZZ</name>
<dbReference type="PANTHER" id="PTHR20275">
    <property type="entry name" value="NAD KINASE"/>
    <property type="match status" value="1"/>
</dbReference>
<dbReference type="InterPro" id="IPR017438">
    <property type="entry name" value="ATP-NAD_kinase_N"/>
</dbReference>
<organism evidence="5">
    <name type="scientific">hydrocarbon metagenome</name>
    <dbReference type="NCBI Taxonomy" id="938273"/>
    <lineage>
        <taxon>unclassified sequences</taxon>
        <taxon>metagenomes</taxon>
        <taxon>ecological metagenomes</taxon>
    </lineage>
</organism>
<dbReference type="EMBL" id="LNQE01001831">
    <property type="protein sequence ID" value="KUG05006.1"/>
    <property type="molecule type" value="Genomic_DNA"/>
</dbReference>
<comment type="caution">
    <text evidence="5">The sequence shown here is derived from an EMBL/GenBank/DDBJ whole genome shotgun (WGS) entry which is preliminary data.</text>
</comment>
<gene>
    <name evidence="5" type="ORF">ASZ90_017495</name>
</gene>
<dbReference type="Pfam" id="PF01513">
    <property type="entry name" value="NAD_kinase"/>
    <property type="match status" value="1"/>
</dbReference>
<dbReference type="GO" id="GO:0019674">
    <property type="term" value="P:NAD+ metabolic process"/>
    <property type="evidence" value="ECO:0007669"/>
    <property type="project" value="InterPro"/>
</dbReference>